<keyword evidence="2" id="KW-0472">Membrane</keyword>
<protein>
    <submittedName>
        <fullName evidence="4">Uncharacterized protein</fullName>
    </submittedName>
</protein>
<reference evidence="5 6" key="1">
    <citation type="submission" date="2019-05" db="EMBL/GenBank/DDBJ databases">
        <title>Emergence of the Ug99 lineage of the wheat stem rust pathogen through somatic hybridization.</title>
        <authorList>
            <person name="Li F."/>
            <person name="Upadhyaya N.M."/>
            <person name="Sperschneider J."/>
            <person name="Matny O."/>
            <person name="Nguyen-Phuc H."/>
            <person name="Mago R."/>
            <person name="Raley C."/>
            <person name="Miller M.E."/>
            <person name="Silverstein K.A.T."/>
            <person name="Henningsen E."/>
            <person name="Hirsch C.D."/>
            <person name="Visser B."/>
            <person name="Pretorius Z.A."/>
            <person name="Steffenson B.J."/>
            <person name="Schwessinger B."/>
            <person name="Dodds P.N."/>
            <person name="Figueroa M."/>
        </authorList>
    </citation>
    <scope>NUCLEOTIDE SEQUENCE [LARGE SCALE GENOMIC DNA]</scope>
    <source>
        <strain evidence="3">21-0</strain>
        <strain evidence="4 6">Ug99</strain>
    </source>
</reference>
<organism evidence="4 6">
    <name type="scientific">Puccinia graminis f. sp. tritici</name>
    <dbReference type="NCBI Taxonomy" id="56615"/>
    <lineage>
        <taxon>Eukaryota</taxon>
        <taxon>Fungi</taxon>
        <taxon>Dikarya</taxon>
        <taxon>Basidiomycota</taxon>
        <taxon>Pucciniomycotina</taxon>
        <taxon>Pucciniomycetes</taxon>
        <taxon>Pucciniales</taxon>
        <taxon>Pucciniaceae</taxon>
        <taxon>Puccinia</taxon>
    </lineage>
</organism>
<keyword evidence="5" id="KW-1185">Reference proteome</keyword>
<accession>A0A5B0RI66</accession>
<dbReference type="OrthoDB" id="2497115at2759"/>
<feature type="region of interest" description="Disordered" evidence="1">
    <location>
        <begin position="1"/>
        <end position="42"/>
    </location>
</feature>
<evidence type="ECO:0000313" key="6">
    <source>
        <dbReference type="Proteomes" id="UP000325313"/>
    </source>
</evidence>
<sequence>MEHQISLTIRGQDHSRQCSELQSDSRMEREDGDTTDCLHSPNYLPSGFPKEPIIARTSKLVSNAETADSAGQRPFTYCTPIIRPIGESSPALRPQSILEHDPTIHVPAHEQLANDPILDAFRLATSPRWSPAPRTKLLFWWGFLCPPLWLYGSLYILPSLRRRLTRKQNIPNPNRRARRGQILSYLSQLRGPFSKGDVEVGTTTVVVVPRSKTLFDHSSETVMITDWSPGCISSAERLDAAGINASEWLHPDPRTEEALTELDKRERRGAYHCLLAFLLFAIILVVSVIISQKVHWPIHTSAHFTSSENEPTMANNNLLGASSHSSPL</sequence>
<dbReference type="Proteomes" id="UP000324748">
    <property type="component" value="Unassembled WGS sequence"/>
</dbReference>
<gene>
    <name evidence="3" type="ORF">PGT21_018591</name>
    <name evidence="4" type="ORF">PGTUg99_012174</name>
</gene>
<dbReference type="EMBL" id="VSWC01000092">
    <property type="protein sequence ID" value="KAA1090942.1"/>
    <property type="molecule type" value="Genomic_DNA"/>
</dbReference>
<evidence type="ECO:0000256" key="1">
    <source>
        <dbReference type="SAM" id="MobiDB-lite"/>
    </source>
</evidence>
<keyword evidence="2" id="KW-0812">Transmembrane</keyword>
<feature type="compositionally biased region" description="Basic and acidic residues" evidence="1">
    <location>
        <begin position="11"/>
        <end position="29"/>
    </location>
</feature>
<evidence type="ECO:0000313" key="5">
    <source>
        <dbReference type="Proteomes" id="UP000324748"/>
    </source>
</evidence>
<dbReference type="AlphaFoldDB" id="A0A5B0RI66"/>
<feature type="region of interest" description="Disordered" evidence="1">
    <location>
        <begin position="305"/>
        <end position="328"/>
    </location>
</feature>
<feature type="transmembrane region" description="Helical" evidence="2">
    <location>
        <begin position="269"/>
        <end position="290"/>
    </location>
</feature>
<keyword evidence="2" id="KW-1133">Transmembrane helix</keyword>
<name>A0A5B0RI66_PUCGR</name>
<dbReference type="Proteomes" id="UP000325313">
    <property type="component" value="Unassembled WGS sequence"/>
</dbReference>
<dbReference type="EMBL" id="VDEP01000177">
    <property type="protein sequence ID" value="KAA1125516.1"/>
    <property type="molecule type" value="Genomic_DNA"/>
</dbReference>
<comment type="caution">
    <text evidence="4">The sequence shown here is derived from an EMBL/GenBank/DDBJ whole genome shotgun (WGS) entry which is preliminary data.</text>
</comment>
<evidence type="ECO:0000313" key="4">
    <source>
        <dbReference type="EMBL" id="KAA1125516.1"/>
    </source>
</evidence>
<feature type="transmembrane region" description="Helical" evidence="2">
    <location>
        <begin position="138"/>
        <end position="157"/>
    </location>
</feature>
<evidence type="ECO:0000313" key="3">
    <source>
        <dbReference type="EMBL" id="KAA1090942.1"/>
    </source>
</evidence>
<evidence type="ECO:0000256" key="2">
    <source>
        <dbReference type="SAM" id="Phobius"/>
    </source>
</evidence>
<proteinExistence type="predicted"/>